<feature type="transmembrane region" description="Helical" evidence="8">
    <location>
        <begin position="212"/>
        <end position="232"/>
    </location>
</feature>
<keyword evidence="6 8" id="KW-0472">Membrane</keyword>
<dbReference type="PANTHER" id="PTHR23501">
    <property type="entry name" value="MAJOR FACILITATOR SUPERFAMILY"/>
    <property type="match status" value="1"/>
</dbReference>
<dbReference type="InterPro" id="IPR005829">
    <property type="entry name" value="Sugar_transporter_CS"/>
</dbReference>
<dbReference type="AlphaFoldDB" id="A0A1H4M6V6"/>
<dbReference type="GO" id="GO:0022857">
    <property type="term" value="F:transmembrane transporter activity"/>
    <property type="evidence" value="ECO:0007669"/>
    <property type="project" value="InterPro"/>
</dbReference>
<dbReference type="EMBL" id="FNSV01000005">
    <property type="protein sequence ID" value="SEB78801.1"/>
    <property type="molecule type" value="Genomic_DNA"/>
</dbReference>
<feature type="transmembrane region" description="Helical" evidence="8">
    <location>
        <begin position="83"/>
        <end position="101"/>
    </location>
</feature>
<feature type="transmembrane region" description="Helical" evidence="8">
    <location>
        <begin position="182"/>
        <end position="200"/>
    </location>
</feature>
<feature type="transmembrane region" description="Helical" evidence="8">
    <location>
        <begin position="154"/>
        <end position="176"/>
    </location>
</feature>
<dbReference type="PROSITE" id="PS50850">
    <property type="entry name" value="MFS"/>
    <property type="match status" value="1"/>
</dbReference>
<evidence type="ECO:0000256" key="2">
    <source>
        <dbReference type="ARBA" id="ARBA00022448"/>
    </source>
</evidence>
<evidence type="ECO:0000256" key="7">
    <source>
        <dbReference type="ARBA" id="ARBA00044273"/>
    </source>
</evidence>
<keyword evidence="4 8" id="KW-0812">Transmembrane</keyword>
<feature type="domain" description="Major facilitator superfamily (MFS) profile" evidence="9">
    <location>
        <begin position="14"/>
        <end position="510"/>
    </location>
</feature>
<feature type="transmembrane region" description="Helical" evidence="8">
    <location>
        <begin position="53"/>
        <end position="71"/>
    </location>
</feature>
<accession>A0A1H4M6V6</accession>
<comment type="subcellular location">
    <subcellularLocation>
        <location evidence="1">Cell inner membrane</location>
        <topology evidence="1">Multi-pass membrane protein</topology>
    </subcellularLocation>
</comment>
<dbReference type="InterPro" id="IPR011701">
    <property type="entry name" value="MFS"/>
</dbReference>
<dbReference type="SUPFAM" id="SSF103473">
    <property type="entry name" value="MFS general substrate transporter"/>
    <property type="match status" value="1"/>
</dbReference>
<dbReference type="InterPro" id="IPR020846">
    <property type="entry name" value="MFS_dom"/>
</dbReference>
<name>A0A1H4M6V6_9NOCA</name>
<dbReference type="Gene3D" id="1.20.1720.10">
    <property type="entry name" value="Multidrug resistance protein D"/>
    <property type="match status" value="1"/>
</dbReference>
<evidence type="ECO:0000256" key="8">
    <source>
        <dbReference type="SAM" id="Phobius"/>
    </source>
</evidence>
<dbReference type="CDD" id="cd17321">
    <property type="entry name" value="MFS_MMR_MDR_like"/>
    <property type="match status" value="1"/>
</dbReference>
<evidence type="ECO:0000313" key="11">
    <source>
        <dbReference type="Proteomes" id="UP000183561"/>
    </source>
</evidence>
<evidence type="ECO:0000259" key="9">
    <source>
        <dbReference type="PROSITE" id="PS50850"/>
    </source>
</evidence>
<evidence type="ECO:0000256" key="5">
    <source>
        <dbReference type="ARBA" id="ARBA00022989"/>
    </source>
</evidence>
<dbReference type="Gene3D" id="1.20.1250.20">
    <property type="entry name" value="MFS general substrate transporter like domains"/>
    <property type="match status" value="1"/>
</dbReference>
<protein>
    <recommendedName>
        <fullName evidence="7">MFS-type drug efflux transporter P55</fullName>
    </recommendedName>
</protein>
<sequence>MSAELIPGRSRTVAVGAAALAVLLGALDTYVVVSMIRQIMDDLLIPVNRLERVTPIVTGYLLGYIAAMPLLGQASDRFGRKLLLQSCLAGFLVGSVITALADELPMLVAGRVVQGVASGALLPVTMALAADLWATHKRSNVLGVVGAAQELGSVLGPLYGVAIAGLAVWSSAFGIAGWRGVFWMNVPLGVLAMISVQVSVPRRDRAHQPVRVDVAGGLLLAVALGLAVLGLYNPDPRTAVLPPWGGPMLVGAGAATVAFVGWELLAKTRLIDPVDVQMGAFLAALGVSGAAGVALMVTLVDVDLFAQSLLDRDDRGAVILLLRFLAALPAGALLGGLLAARLGDRVVAAAGMLLAAVGYLQMARWPMDVLSAPYRVGPIAVPRLDTGLAIAGLGLGLVIAPLSGAVLRAVPPIQHGIASAGVVVARMAGMLVGVAALSAWGLHRFHSLTANLQVPFPVGKPPEQAARELAEYTAAVDRALLTEYTGIFLITSVVCAAGALLALFLGRHPARASDSADNSITKRT</sequence>
<feature type="transmembrane region" description="Helical" evidence="8">
    <location>
        <begin position="346"/>
        <end position="367"/>
    </location>
</feature>
<feature type="transmembrane region" description="Helical" evidence="8">
    <location>
        <begin position="484"/>
        <end position="505"/>
    </location>
</feature>
<feature type="transmembrane region" description="Helical" evidence="8">
    <location>
        <begin position="113"/>
        <end position="134"/>
    </location>
</feature>
<feature type="transmembrane region" description="Helical" evidence="8">
    <location>
        <begin position="387"/>
        <end position="410"/>
    </location>
</feature>
<dbReference type="PANTHER" id="PTHR23501:SF191">
    <property type="entry name" value="VACUOLAR BASIC AMINO ACID TRANSPORTER 4"/>
    <property type="match status" value="1"/>
</dbReference>
<keyword evidence="11" id="KW-1185">Reference proteome</keyword>
<proteinExistence type="predicted"/>
<dbReference type="GO" id="GO:0005886">
    <property type="term" value="C:plasma membrane"/>
    <property type="evidence" value="ECO:0007669"/>
    <property type="project" value="UniProtKB-SubCell"/>
</dbReference>
<dbReference type="PROSITE" id="PS00216">
    <property type="entry name" value="SUGAR_TRANSPORT_1"/>
    <property type="match status" value="1"/>
</dbReference>
<evidence type="ECO:0000256" key="3">
    <source>
        <dbReference type="ARBA" id="ARBA00022519"/>
    </source>
</evidence>
<dbReference type="Proteomes" id="UP000183561">
    <property type="component" value="Unassembled WGS sequence"/>
</dbReference>
<evidence type="ECO:0000313" key="10">
    <source>
        <dbReference type="EMBL" id="SEB78801.1"/>
    </source>
</evidence>
<dbReference type="RefSeq" id="WP_072949421.1">
    <property type="nucleotide sequence ID" value="NZ_FNSV01000005.1"/>
</dbReference>
<keyword evidence="3" id="KW-1003">Cell membrane</keyword>
<evidence type="ECO:0000256" key="6">
    <source>
        <dbReference type="ARBA" id="ARBA00023136"/>
    </source>
</evidence>
<feature type="transmembrane region" description="Helical" evidence="8">
    <location>
        <begin position="278"/>
        <end position="300"/>
    </location>
</feature>
<feature type="transmembrane region" description="Helical" evidence="8">
    <location>
        <begin position="12"/>
        <end position="33"/>
    </location>
</feature>
<feature type="transmembrane region" description="Helical" evidence="8">
    <location>
        <begin position="417"/>
        <end position="442"/>
    </location>
</feature>
<dbReference type="Pfam" id="PF07690">
    <property type="entry name" value="MFS_1"/>
    <property type="match status" value="1"/>
</dbReference>
<evidence type="ECO:0000256" key="4">
    <source>
        <dbReference type="ARBA" id="ARBA00022692"/>
    </source>
</evidence>
<keyword evidence="5 8" id="KW-1133">Transmembrane helix</keyword>
<gene>
    <name evidence="10" type="ORF">SAMN04490239_1662</name>
</gene>
<reference evidence="11" key="1">
    <citation type="submission" date="2016-10" db="EMBL/GenBank/DDBJ databases">
        <authorList>
            <person name="Varghese N."/>
            <person name="Submissions S."/>
        </authorList>
    </citation>
    <scope>NUCLEOTIDE SEQUENCE [LARGE SCALE GENOMIC DNA]</scope>
    <source>
        <strain evidence="11">DSM 44498</strain>
    </source>
</reference>
<keyword evidence="2" id="KW-0813">Transport</keyword>
<organism evidence="10 11">
    <name type="scientific">Rhodococcus koreensis</name>
    <dbReference type="NCBI Taxonomy" id="99653"/>
    <lineage>
        <taxon>Bacteria</taxon>
        <taxon>Bacillati</taxon>
        <taxon>Actinomycetota</taxon>
        <taxon>Actinomycetes</taxon>
        <taxon>Mycobacteriales</taxon>
        <taxon>Nocardiaceae</taxon>
        <taxon>Rhodococcus</taxon>
    </lineage>
</organism>
<keyword evidence="3" id="KW-0997">Cell inner membrane</keyword>
<feature type="transmembrane region" description="Helical" evidence="8">
    <location>
        <begin position="244"/>
        <end position="266"/>
    </location>
</feature>
<evidence type="ECO:0000256" key="1">
    <source>
        <dbReference type="ARBA" id="ARBA00004429"/>
    </source>
</evidence>
<dbReference type="OrthoDB" id="3453194at2"/>
<dbReference type="InterPro" id="IPR036259">
    <property type="entry name" value="MFS_trans_sf"/>
</dbReference>
<feature type="transmembrane region" description="Helical" evidence="8">
    <location>
        <begin position="320"/>
        <end position="339"/>
    </location>
</feature>